<gene>
    <name evidence="2" type="ORF">A1O5_08297</name>
</gene>
<proteinExistence type="predicted"/>
<sequence length="305" mass="34742">MGDEKLFRDLQLSKDRYEQAGYIISSIPISEDHQRWLAEKAALSQQSTSSGAGQTNSSCDTSISRQTGPLRNHHSSSDSQSSWTSDNSKTSGPTDTGEPLAVNELLISLCFENEDHFESKVLLDSGSEHNWISNSIIKKRRIPQQHDHDGDQIYMDFSNRELRSLGVVKAQWMFNDALIPVKFKIAPDPPVEVCFGYRFLLEKELVRFFHSGAVAGLVKGKRKANSEEKAAIQQKERTIDSLNDKIKDFLSWKKKMEERGWEWDKNANNFFRTQGNTKVWNQAGYLLDLRTDDLLRNSPQRADNA</sequence>
<dbReference type="OrthoDB" id="3544869at2759"/>
<dbReference type="CDD" id="cd00303">
    <property type="entry name" value="retropepsin_like"/>
    <property type="match status" value="1"/>
</dbReference>
<dbReference type="EMBL" id="AMGX01000013">
    <property type="protein sequence ID" value="EXJ68504.1"/>
    <property type="molecule type" value="Genomic_DNA"/>
</dbReference>
<reference evidence="2 3" key="1">
    <citation type="submission" date="2013-03" db="EMBL/GenBank/DDBJ databases">
        <title>The Genome Sequence of Cladophialophora psammophila CBS 110553.</title>
        <authorList>
            <consortium name="The Broad Institute Genomics Platform"/>
            <person name="Cuomo C."/>
            <person name="de Hoog S."/>
            <person name="Gorbushina A."/>
            <person name="Walker B."/>
            <person name="Young S.K."/>
            <person name="Zeng Q."/>
            <person name="Gargeya S."/>
            <person name="Fitzgerald M."/>
            <person name="Haas B."/>
            <person name="Abouelleil A."/>
            <person name="Allen A.W."/>
            <person name="Alvarado L."/>
            <person name="Arachchi H.M."/>
            <person name="Berlin A.M."/>
            <person name="Chapman S.B."/>
            <person name="Gainer-Dewar J."/>
            <person name="Goldberg J."/>
            <person name="Griggs A."/>
            <person name="Gujja S."/>
            <person name="Hansen M."/>
            <person name="Howarth C."/>
            <person name="Imamovic A."/>
            <person name="Ireland A."/>
            <person name="Larimer J."/>
            <person name="McCowan C."/>
            <person name="Murphy C."/>
            <person name="Pearson M."/>
            <person name="Poon T.W."/>
            <person name="Priest M."/>
            <person name="Roberts A."/>
            <person name="Saif S."/>
            <person name="Shea T."/>
            <person name="Sisk P."/>
            <person name="Sykes S."/>
            <person name="Wortman J."/>
            <person name="Nusbaum C."/>
            <person name="Birren B."/>
        </authorList>
    </citation>
    <scope>NUCLEOTIDE SEQUENCE [LARGE SCALE GENOMIC DNA]</scope>
    <source>
        <strain evidence="2 3">CBS 110553</strain>
    </source>
</reference>
<evidence type="ECO:0000313" key="2">
    <source>
        <dbReference type="EMBL" id="EXJ68504.1"/>
    </source>
</evidence>
<dbReference type="Proteomes" id="UP000019471">
    <property type="component" value="Unassembled WGS sequence"/>
</dbReference>
<dbReference type="HOGENOM" id="CLU_912157_0_0_1"/>
<feature type="compositionally biased region" description="Low complexity" evidence="1">
    <location>
        <begin position="41"/>
        <end position="58"/>
    </location>
</feature>
<organism evidence="2 3">
    <name type="scientific">Cladophialophora psammophila CBS 110553</name>
    <dbReference type="NCBI Taxonomy" id="1182543"/>
    <lineage>
        <taxon>Eukaryota</taxon>
        <taxon>Fungi</taxon>
        <taxon>Dikarya</taxon>
        <taxon>Ascomycota</taxon>
        <taxon>Pezizomycotina</taxon>
        <taxon>Eurotiomycetes</taxon>
        <taxon>Chaetothyriomycetidae</taxon>
        <taxon>Chaetothyriales</taxon>
        <taxon>Herpotrichiellaceae</taxon>
        <taxon>Cladophialophora</taxon>
    </lineage>
</organism>
<feature type="region of interest" description="Disordered" evidence="1">
    <location>
        <begin position="40"/>
        <end position="98"/>
    </location>
</feature>
<feature type="compositionally biased region" description="Low complexity" evidence="1">
    <location>
        <begin position="77"/>
        <end position="91"/>
    </location>
</feature>
<dbReference type="eggNOG" id="ENOG502T5IS">
    <property type="taxonomic scope" value="Eukaryota"/>
</dbReference>
<feature type="compositionally biased region" description="Polar residues" evidence="1">
    <location>
        <begin position="59"/>
        <end position="69"/>
    </location>
</feature>
<evidence type="ECO:0000256" key="1">
    <source>
        <dbReference type="SAM" id="MobiDB-lite"/>
    </source>
</evidence>
<dbReference type="Gene3D" id="2.40.70.10">
    <property type="entry name" value="Acid Proteases"/>
    <property type="match status" value="1"/>
</dbReference>
<evidence type="ECO:0000313" key="3">
    <source>
        <dbReference type="Proteomes" id="UP000019471"/>
    </source>
</evidence>
<protein>
    <submittedName>
        <fullName evidence="2">Uncharacterized protein</fullName>
    </submittedName>
</protein>
<dbReference type="AlphaFoldDB" id="W9XDK9"/>
<dbReference type="GeneID" id="19192997"/>
<keyword evidence="3" id="KW-1185">Reference proteome</keyword>
<accession>W9XDK9</accession>
<comment type="caution">
    <text evidence="2">The sequence shown here is derived from an EMBL/GenBank/DDBJ whole genome shotgun (WGS) entry which is preliminary data.</text>
</comment>
<name>W9XDK9_9EURO</name>
<dbReference type="RefSeq" id="XP_007747070.1">
    <property type="nucleotide sequence ID" value="XM_007748880.1"/>
</dbReference>
<dbReference type="InterPro" id="IPR021109">
    <property type="entry name" value="Peptidase_aspartic_dom_sf"/>
</dbReference>